<dbReference type="HOGENOM" id="CLU_2941596_0_0_1"/>
<protein>
    <submittedName>
        <fullName evidence="1">Uncharacterized protein</fullName>
    </submittedName>
</protein>
<dbReference type="AlphaFoldDB" id="L2G236"/>
<organism evidence="1">
    <name type="scientific">Colletotrichum fructicola (strain Nara gc5)</name>
    <name type="common">Anthracnose fungus</name>
    <name type="synonym">Colletotrichum gloeosporioides (strain Nara gc5)</name>
    <dbReference type="NCBI Taxonomy" id="1213859"/>
    <lineage>
        <taxon>Eukaryota</taxon>
        <taxon>Fungi</taxon>
        <taxon>Dikarya</taxon>
        <taxon>Ascomycota</taxon>
        <taxon>Pezizomycotina</taxon>
        <taxon>Sordariomycetes</taxon>
        <taxon>Hypocreomycetidae</taxon>
        <taxon>Glomerellales</taxon>
        <taxon>Glomerellaceae</taxon>
        <taxon>Colletotrichum</taxon>
        <taxon>Colletotrichum gloeosporioides species complex</taxon>
    </lineage>
</organism>
<evidence type="ECO:0000313" key="1">
    <source>
        <dbReference type="EMBL" id="ELA32078.1"/>
    </source>
</evidence>
<reference evidence="1" key="1">
    <citation type="submission" date="2012-08" db="EMBL/GenBank/DDBJ databases">
        <title>Genome analysis of Colletotrichum orbiculare and Colletotrichum fructicola.</title>
        <authorList>
            <person name="Gan P.H.P."/>
            <person name="Ikeda K."/>
            <person name="Irieda H."/>
            <person name="Narusaka M."/>
            <person name="O'Connell R.J."/>
            <person name="Narusaka Y."/>
            <person name="Takano Y."/>
            <person name="Kubo Y."/>
            <person name="Shirasu K."/>
        </authorList>
    </citation>
    <scope>NUCLEOTIDE SEQUENCE</scope>
    <source>
        <strain evidence="1">Nara gc5</strain>
    </source>
</reference>
<name>L2G236_COLFN</name>
<accession>L2G236</accession>
<proteinExistence type="predicted"/>
<dbReference type="EMBL" id="KB020723">
    <property type="protein sequence ID" value="ELA32078.1"/>
    <property type="molecule type" value="Genomic_DNA"/>
</dbReference>
<gene>
    <name evidence="1" type="ORF">CGGC5_7852</name>
</gene>
<sequence>MFELGFVFKFQAYDVFQVVIVSPSGNLLGFYPADREIPELVFEITNTIWLLPAGNPSGQE</sequence>